<dbReference type="Proteomes" id="UP000663829">
    <property type="component" value="Unassembled WGS sequence"/>
</dbReference>
<evidence type="ECO:0000313" key="8">
    <source>
        <dbReference type="EMBL" id="CAF3818795.1"/>
    </source>
</evidence>
<dbReference type="InterPro" id="IPR000742">
    <property type="entry name" value="EGF"/>
</dbReference>
<dbReference type="SUPFAM" id="SSF57196">
    <property type="entry name" value="EGF/Laminin"/>
    <property type="match status" value="1"/>
</dbReference>
<protein>
    <recommendedName>
        <fullName evidence="10">EGF-like domain-containing protein</fullName>
    </recommendedName>
</protein>
<keyword evidence="2 3" id="KW-1015">Disulfide bond</keyword>
<dbReference type="InterPro" id="IPR000562">
    <property type="entry name" value="FN_type2_dom"/>
</dbReference>
<dbReference type="SMART" id="SM00059">
    <property type="entry name" value="FN2"/>
    <property type="match status" value="1"/>
</dbReference>
<dbReference type="SUPFAM" id="SSF57440">
    <property type="entry name" value="Kringle-like"/>
    <property type="match status" value="1"/>
</dbReference>
<dbReference type="Pfam" id="PF00040">
    <property type="entry name" value="fn2"/>
    <property type="match status" value="1"/>
</dbReference>
<evidence type="ECO:0000256" key="3">
    <source>
        <dbReference type="PROSITE-ProRule" id="PRU00076"/>
    </source>
</evidence>
<name>A0A814KCX5_9BILA</name>
<dbReference type="InterPro" id="IPR036943">
    <property type="entry name" value="FN_type2_sf"/>
</dbReference>
<evidence type="ECO:0000259" key="5">
    <source>
        <dbReference type="PROSITE" id="PS50026"/>
    </source>
</evidence>
<keyword evidence="1" id="KW-0677">Repeat</keyword>
<evidence type="ECO:0000256" key="2">
    <source>
        <dbReference type="ARBA" id="ARBA00023157"/>
    </source>
</evidence>
<comment type="caution">
    <text evidence="7">The sequence shown here is derived from an EMBL/GenBank/DDBJ whole genome shotgun (WGS) entry which is preliminary data.</text>
</comment>
<evidence type="ECO:0000313" key="7">
    <source>
        <dbReference type="EMBL" id="CAF1049212.1"/>
    </source>
</evidence>
<dbReference type="OrthoDB" id="10032891at2759"/>
<dbReference type="AlphaFoldDB" id="A0A814KCX5"/>
<dbReference type="Gene3D" id="2.10.25.10">
    <property type="entry name" value="Laminin"/>
    <property type="match status" value="1"/>
</dbReference>
<evidence type="ECO:0000256" key="4">
    <source>
        <dbReference type="PROSITE-ProRule" id="PRU00479"/>
    </source>
</evidence>
<organism evidence="7 9">
    <name type="scientific">Didymodactylos carnosus</name>
    <dbReference type="NCBI Taxonomy" id="1234261"/>
    <lineage>
        <taxon>Eukaryota</taxon>
        <taxon>Metazoa</taxon>
        <taxon>Spiralia</taxon>
        <taxon>Gnathifera</taxon>
        <taxon>Rotifera</taxon>
        <taxon>Eurotatoria</taxon>
        <taxon>Bdelloidea</taxon>
        <taxon>Philodinida</taxon>
        <taxon>Philodinidae</taxon>
        <taxon>Didymodactylos</taxon>
    </lineage>
</organism>
<sequence length="1235" mass="143430">MKCAVGRYATYVISRTNTYLVPNISNTTLNALESPTNQAYQNLSKAFTDLIRQRTNSSYNFQPLVYFVRQGTTPFYALTADVSVNISVTDVNNILSPINVDDIQPVKAAPGCTLPYNVNGVSYAVCQMDPERNAFCSYSKNYTNDQKKACYASTDVILPKKEPLACQFPYAPYENPCNDADGTIICIAGDTHWTCYCRLTGLIGRDCASQFAYCKRNGSVCCRNNATCVDLLVLQDFQCVCVTPYFGRFCDQSVFNCTFPFTYNGVNYTTCITKDYGFPWCSRTANFDLDKQLLPCRDDGYLTLSNENWRSNHFKMLFNRRKLINAMNLIKDNVSLFDKLRAEIKKTLLIKSEQDKPNDRKIKMNNLFKQELQHDSLQIRQKIIDITKCLQLLFERLTKNYVDLLTKIIEDYYSYYTTSRLGESRNETLKQFLMTFLQNINITPLKQRSKLDQGLILLTQACYHILNREYMIACEELFHVLLLMPGDDLCFMQSSLTPSRDCSFTFILSTDILVAKHMYANLLRSNHDINMLLKWDELPSFTRNETPALLTVDELWYYMLENYTFGWLDLPLSPPEHTTVEEQKQIDPEYVVLDNDNSTVMQPSTKPPTAASGGIGSFFRRIFGFRSTSHSSWNRARKYVMNYLLHTKQIRYEQITANLNWPMIPRTKDGWYLSAKHKLKMKQNEADSTINTYATVIGIQINISPGNCDYLFESKSNNCPTDLISDNDFGEIMRMGLDEGIVFSLDELNDQFSLPSMNHYPYQRMRFKSDKLIGSDLLLTMFHADYLLKLFVTGIEVNPLPPYNLRSMHDGLLKRLPDHLREILKPLHEYNIRNVQMNQAHRFWIDSSPIECKLIEKNDDDEHIITFYFNDVRMIVEKHLLTRNACGDLIDAEESADESDTSPEAKFARDFIKHCDEIGLYFPELLRLKELLKLATAYRLLIGIIKNKTESMTKSDFCEHIKTGVKNIGEKIIDEYVTKTREQQENLDNLLQRQGLNSLYDLSYEERSKVQNALTESRTKFRQSLIQQMIDILKKTDTHGHMSTNIQNKIRSELNSLIDNETRYISVDNQISIKQVEWISQMKKVHSDWVPKAFYVDKLHSQLPSTSTIIVYGGVCLNIGHIKFTENCANARFNKTRLQARIHTYSPSEKTHGRQYRQMKYSYSLFNLYCSHAPFHQEMKERVEKWGRKELKKNPGRHVDFDHTRDMLGYRDMCHGQKIEVWEHDWEERVNVNAH</sequence>
<comment type="caution">
    <text evidence="4">Lacks conserved residue(s) required for the propagation of feature annotation.</text>
</comment>
<dbReference type="InterPro" id="IPR013806">
    <property type="entry name" value="Kringle-like"/>
</dbReference>
<feature type="domain" description="Fibronectin type-II" evidence="6">
    <location>
        <begin position="252"/>
        <end position="298"/>
    </location>
</feature>
<evidence type="ECO:0000313" key="9">
    <source>
        <dbReference type="Proteomes" id="UP000663829"/>
    </source>
</evidence>
<evidence type="ECO:0000259" key="6">
    <source>
        <dbReference type="PROSITE" id="PS51092"/>
    </source>
</evidence>
<keyword evidence="3" id="KW-0245">EGF-like domain</keyword>
<feature type="domain" description="EGF-like" evidence="5">
    <location>
        <begin position="217"/>
        <end position="251"/>
    </location>
</feature>
<feature type="disulfide bond" evidence="3">
    <location>
        <begin position="241"/>
        <end position="250"/>
    </location>
</feature>
<dbReference type="EMBL" id="CAJNOQ010004208">
    <property type="protein sequence ID" value="CAF1049212.1"/>
    <property type="molecule type" value="Genomic_DNA"/>
</dbReference>
<evidence type="ECO:0000256" key="1">
    <source>
        <dbReference type="ARBA" id="ARBA00022737"/>
    </source>
</evidence>
<dbReference type="Gene3D" id="2.10.10.10">
    <property type="entry name" value="Fibronectin, type II, collagen-binding"/>
    <property type="match status" value="1"/>
</dbReference>
<dbReference type="PROSITE" id="PS51092">
    <property type="entry name" value="FN2_2"/>
    <property type="match status" value="1"/>
</dbReference>
<accession>A0A814KCX5</accession>
<dbReference type="EMBL" id="CAJOBC010004207">
    <property type="protein sequence ID" value="CAF3818795.1"/>
    <property type="molecule type" value="Genomic_DNA"/>
</dbReference>
<dbReference type="PROSITE" id="PS01186">
    <property type="entry name" value="EGF_2"/>
    <property type="match status" value="1"/>
</dbReference>
<gene>
    <name evidence="7" type="ORF">GPM918_LOCUS16192</name>
    <name evidence="8" type="ORF">SRO942_LOCUS16188</name>
</gene>
<proteinExistence type="predicted"/>
<evidence type="ECO:0008006" key="10">
    <source>
        <dbReference type="Google" id="ProtNLM"/>
    </source>
</evidence>
<reference evidence="7" key="1">
    <citation type="submission" date="2021-02" db="EMBL/GenBank/DDBJ databases">
        <authorList>
            <person name="Nowell W R."/>
        </authorList>
    </citation>
    <scope>NUCLEOTIDE SEQUENCE</scope>
</reference>
<dbReference type="Proteomes" id="UP000681722">
    <property type="component" value="Unassembled WGS sequence"/>
</dbReference>
<keyword evidence="9" id="KW-1185">Reference proteome</keyword>
<dbReference type="PROSITE" id="PS00022">
    <property type="entry name" value="EGF_1"/>
    <property type="match status" value="1"/>
</dbReference>
<dbReference type="CDD" id="cd00054">
    <property type="entry name" value="EGF_CA"/>
    <property type="match status" value="1"/>
</dbReference>
<feature type="disulfide bond" evidence="3">
    <location>
        <begin position="222"/>
        <end position="239"/>
    </location>
</feature>
<dbReference type="PROSITE" id="PS50026">
    <property type="entry name" value="EGF_3"/>
    <property type="match status" value="1"/>
</dbReference>